<dbReference type="PANTHER" id="PTHR36307:SF1">
    <property type="entry name" value="FLAGELLA BASAL BODY P-RING FORMATION PROTEIN FLGA"/>
    <property type="match status" value="1"/>
</dbReference>
<keyword evidence="2" id="KW-0732">Signal</keyword>
<dbReference type="InterPro" id="IPR013974">
    <property type="entry name" value="SAF"/>
</dbReference>
<evidence type="ECO:0000256" key="3">
    <source>
        <dbReference type="ARBA" id="ARBA00022764"/>
    </source>
</evidence>
<comment type="subcellular location">
    <subcellularLocation>
        <location evidence="1">Periplasm</location>
    </subcellularLocation>
</comment>
<organism evidence="5 6">
    <name type="scientific">Candidatus Auribacter fodinae</name>
    <dbReference type="NCBI Taxonomy" id="2093366"/>
    <lineage>
        <taxon>Bacteria</taxon>
        <taxon>Pseudomonadati</taxon>
        <taxon>Candidatus Auribacterota</taxon>
        <taxon>Candidatus Auribacteria</taxon>
        <taxon>Candidatus Auribacterales</taxon>
        <taxon>Candidatus Auribacteraceae</taxon>
        <taxon>Candidatus Auribacter</taxon>
    </lineage>
</organism>
<dbReference type="CDD" id="cd11614">
    <property type="entry name" value="SAF_CpaB_FlgA_like"/>
    <property type="match status" value="1"/>
</dbReference>
<keyword evidence="5" id="KW-0966">Cell projection</keyword>
<keyword evidence="3" id="KW-0574">Periplasm</keyword>
<accession>A0A3A4R900</accession>
<name>A0A3A4R900_9BACT</name>
<evidence type="ECO:0000313" key="5">
    <source>
        <dbReference type="EMBL" id="RJP61665.1"/>
    </source>
</evidence>
<dbReference type="GO" id="GO:0042597">
    <property type="term" value="C:periplasmic space"/>
    <property type="evidence" value="ECO:0007669"/>
    <property type="project" value="UniProtKB-SubCell"/>
</dbReference>
<evidence type="ECO:0000313" key="6">
    <source>
        <dbReference type="Proteomes" id="UP000266426"/>
    </source>
</evidence>
<keyword evidence="5" id="KW-0969">Cilium</keyword>
<dbReference type="EMBL" id="QZJZ01000010">
    <property type="protein sequence ID" value="RJP61665.1"/>
    <property type="molecule type" value="Genomic_DNA"/>
</dbReference>
<protein>
    <submittedName>
        <fullName evidence="5">Flagella basal body P-ring formation protein FlgA</fullName>
    </submittedName>
</protein>
<dbReference type="AlphaFoldDB" id="A0A3A4R900"/>
<evidence type="ECO:0000256" key="1">
    <source>
        <dbReference type="ARBA" id="ARBA00004418"/>
    </source>
</evidence>
<dbReference type="InterPro" id="IPR039246">
    <property type="entry name" value="Flagellar_FlgA"/>
</dbReference>
<evidence type="ECO:0000256" key="2">
    <source>
        <dbReference type="ARBA" id="ARBA00022729"/>
    </source>
</evidence>
<dbReference type="NCBIfam" id="TIGR03170">
    <property type="entry name" value="flgA_cterm"/>
    <property type="match status" value="1"/>
</dbReference>
<dbReference type="Pfam" id="PF13144">
    <property type="entry name" value="ChapFlgA"/>
    <property type="match status" value="1"/>
</dbReference>
<keyword evidence="5" id="KW-0282">Flagellum</keyword>
<dbReference type="PANTHER" id="PTHR36307">
    <property type="entry name" value="FLAGELLA BASAL BODY P-RING FORMATION PROTEIN FLGA"/>
    <property type="match status" value="1"/>
</dbReference>
<reference evidence="5 6" key="1">
    <citation type="journal article" date="2017" name="ISME J.">
        <title>Energy and carbon metabolisms in a deep terrestrial subsurface fluid microbial community.</title>
        <authorList>
            <person name="Momper L."/>
            <person name="Jungbluth S.P."/>
            <person name="Lee M.D."/>
            <person name="Amend J.P."/>
        </authorList>
    </citation>
    <scope>NUCLEOTIDE SEQUENCE [LARGE SCALE GENOMIC DNA]</scope>
    <source>
        <strain evidence="5">SURF_26</strain>
    </source>
</reference>
<dbReference type="SMART" id="SM00858">
    <property type="entry name" value="SAF"/>
    <property type="match status" value="1"/>
</dbReference>
<sequence length="329" mass="36714">MVNRWFLSIISFLLVPVLSGIAQAEGIIIELKKEVQLASQEFTIGDIATITGAQTPLADMIGRIPMGKVPEMETAKRNITPAEIIYRLGQEGIEAQTISFSGAEVSTIKPQLQPVLAEDLVTVVETFIRETMPWSEEEVIIEPIRMPETVEVCLGAVTVEVVPVSKVSYIGQVRYSVIISVDGRVQKSVDVFLRVRVFKDVLVASRNIKRGEMFSPANIMMAKRELQPSSQDALSDPRFVLGMVATRSISAQKIIKDDFVDMPVIVHRRELVQVLYKHENFQIETVGVAKEDGCVGQFIRIQNTDSKKLFFARVVGVRTVEIEAQENLR</sequence>
<evidence type="ECO:0000259" key="4">
    <source>
        <dbReference type="SMART" id="SM00858"/>
    </source>
</evidence>
<dbReference type="Gene3D" id="2.30.30.760">
    <property type="match status" value="1"/>
</dbReference>
<gene>
    <name evidence="5" type="primary">flgA</name>
    <name evidence="5" type="ORF">C4541_01310</name>
</gene>
<dbReference type="GO" id="GO:0044780">
    <property type="term" value="P:bacterial-type flagellum assembly"/>
    <property type="evidence" value="ECO:0007669"/>
    <property type="project" value="InterPro"/>
</dbReference>
<feature type="domain" description="SAF" evidence="4">
    <location>
        <begin position="199"/>
        <end position="261"/>
    </location>
</feature>
<comment type="caution">
    <text evidence="5">The sequence shown here is derived from an EMBL/GenBank/DDBJ whole genome shotgun (WGS) entry which is preliminary data.</text>
</comment>
<proteinExistence type="predicted"/>
<dbReference type="Proteomes" id="UP000266426">
    <property type="component" value="Unassembled WGS sequence"/>
</dbReference>
<dbReference type="Gene3D" id="3.90.1210.10">
    <property type="entry name" value="Antifreeze-like/N-acetylneuraminic acid synthase C-terminal domain"/>
    <property type="match status" value="1"/>
</dbReference>
<dbReference type="InterPro" id="IPR017585">
    <property type="entry name" value="SAF_FlgA"/>
</dbReference>